<keyword evidence="2" id="KW-1185">Reference proteome</keyword>
<dbReference type="AlphaFoldDB" id="A0A940MVE1"/>
<sequence>MSGQAPRLKFVQGKRISVDVGRGIVTISGRQHHDRIPFDRLPGRVALYKSLHEGRPQFYGDALAASQEATRMLAAILDETRAAA</sequence>
<evidence type="ECO:0000313" key="2">
    <source>
        <dbReference type="Proteomes" id="UP000675940"/>
    </source>
</evidence>
<dbReference type="EMBL" id="JAGISH010000015">
    <property type="protein sequence ID" value="MBP0484662.1"/>
    <property type="molecule type" value="Genomic_DNA"/>
</dbReference>
<evidence type="ECO:0000313" key="1">
    <source>
        <dbReference type="EMBL" id="MBP0484662.1"/>
    </source>
</evidence>
<proteinExistence type="predicted"/>
<protein>
    <submittedName>
        <fullName evidence="1">Uncharacterized protein</fullName>
    </submittedName>
</protein>
<name>A0A940MVE1_9RHOB</name>
<dbReference type="RefSeq" id="WP_209363211.1">
    <property type="nucleotide sequence ID" value="NZ_JAGISH010000015.1"/>
</dbReference>
<accession>A0A940MVE1</accession>
<gene>
    <name evidence="1" type="ORF">J5474_19495</name>
</gene>
<organism evidence="1 2">
    <name type="scientific">Sagittula salina</name>
    <dbReference type="NCBI Taxonomy" id="2820268"/>
    <lineage>
        <taxon>Bacteria</taxon>
        <taxon>Pseudomonadati</taxon>
        <taxon>Pseudomonadota</taxon>
        <taxon>Alphaproteobacteria</taxon>
        <taxon>Rhodobacterales</taxon>
        <taxon>Roseobacteraceae</taxon>
        <taxon>Sagittula</taxon>
    </lineage>
</organism>
<dbReference type="Proteomes" id="UP000675940">
    <property type="component" value="Unassembled WGS sequence"/>
</dbReference>
<comment type="caution">
    <text evidence="1">The sequence shown here is derived from an EMBL/GenBank/DDBJ whole genome shotgun (WGS) entry which is preliminary data.</text>
</comment>
<reference evidence="1" key="1">
    <citation type="submission" date="2021-03" db="EMBL/GenBank/DDBJ databases">
        <title>Sagittula salina sp. nov. strain M10.9X isolated from the marine waste.</title>
        <authorList>
            <person name="Satari L."/>
            <person name="Molina-Menor E."/>
            <person name="Vidal-Verdu A."/>
            <person name="Pascual J."/>
            <person name="Pereto J."/>
            <person name="Porcar M."/>
        </authorList>
    </citation>
    <scope>NUCLEOTIDE SEQUENCE</scope>
    <source>
        <strain evidence="1">M10.9X</strain>
    </source>
</reference>